<evidence type="ECO:0008006" key="3">
    <source>
        <dbReference type="Google" id="ProtNLM"/>
    </source>
</evidence>
<dbReference type="InterPro" id="IPR049978">
    <property type="entry name" value="SCO6880-like"/>
</dbReference>
<name>A0ABP8LDB8_9MICO</name>
<comment type="caution">
    <text evidence="1">The sequence shown here is derived from an EMBL/GenBank/DDBJ whole genome shotgun (WGS) entry which is preliminary data.</text>
</comment>
<dbReference type="EMBL" id="BAABGN010000011">
    <property type="protein sequence ID" value="GAA4427232.1"/>
    <property type="molecule type" value="Genomic_DNA"/>
</dbReference>
<dbReference type="NCBIfam" id="NF042935">
    <property type="entry name" value="SCO6880_fam"/>
    <property type="match status" value="1"/>
</dbReference>
<evidence type="ECO:0000313" key="1">
    <source>
        <dbReference type="EMBL" id="GAA4427232.1"/>
    </source>
</evidence>
<sequence length="547" mass="60301">MGEQLMVRTSVLGGEAGYRSTLGGSVPPWRLSVLGGALAVLIALTAAYAEPGLVVGAAVLVLAWALTQPTKHGSILDRAVARRRRRDKLRDGTVYYQPFEAEDWEALAAQSRARSRKVRAAAVRQAAAVRETPDGADGMGWLERRPEQPGIAYHGPRGEQPYLSVAFEVSGQLRGLESEAATDGAAAKWGRFLYRFGDTDAPARMVQTVTRVLPPDLARHQAWMLEQLDPDVPIELAASYDELVHLVDQSTMIQRHFVAVRWPLTGPFYRAAERYGPGKEGWRRLMAEEVRSVRSALRAAGHEKVEPLTAARLAAVILHMQDPSRPIDRVHDADPERIGVKSRDEYAAHVVEAIDPVTGEARQWWHRTMRIRAQDMATIERSSMWLTPLLSRTDDGTLRTVSINCWMVPASQARTFARLDRTRDQADAVARSSRGRIDSEEGGVRLTAVQRRARDLAPGNQNAGVEWVAHVTITARSREQLARACRSLGEVVRRDLGVEGALEWLDTYQSAASGCTWPIARGLKPPSIKTRDKATDALAGHGAKEAL</sequence>
<reference evidence="2" key="1">
    <citation type="journal article" date="2019" name="Int. J. Syst. Evol. Microbiol.">
        <title>The Global Catalogue of Microorganisms (GCM) 10K type strain sequencing project: providing services to taxonomists for standard genome sequencing and annotation.</title>
        <authorList>
            <consortium name="The Broad Institute Genomics Platform"/>
            <consortium name="The Broad Institute Genome Sequencing Center for Infectious Disease"/>
            <person name="Wu L."/>
            <person name="Ma J."/>
        </authorList>
    </citation>
    <scope>NUCLEOTIDE SEQUENCE [LARGE SCALE GENOMIC DNA]</scope>
    <source>
        <strain evidence="2">JCM 17810</strain>
    </source>
</reference>
<keyword evidence="2" id="KW-1185">Reference proteome</keyword>
<accession>A0ABP8LDB8</accession>
<dbReference type="Proteomes" id="UP001500622">
    <property type="component" value="Unassembled WGS sequence"/>
</dbReference>
<protein>
    <recommendedName>
        <fullName evidence="3">PrgI family protein</fullName>
    </recommendedName>
</protein>
<evidence type="ECO:0000313" key="2">
    <source>
        <dbReference type="Proteomes" id="UP001500622"/>
    </source>
</evidence>
<dbReference type="RefSeq" id="WP_345216773.1">
    <property type="nucleotide sequence ID" value="NZ_BAABGN010000011.1"/>
</dbReference>
<proteinExistence type="predicted"/>
<gene>
    <name evidence="1" type="ORF">GCM10023169_26930</name>
</gene>
<organism evidence="1 2">
    <name type="scientific">Georgenia halophila</name>
    <dbReference type="NCBI Taxonomy" id="620889"/>
    <lineage>
        <taxon>Bacteria</taxon>
        <taxon>Bacillati</taxon>
        <taxon>Actinomycetota</taxon>
        <taxon>Actinomycetes</taxon>
        <taxon>Micrococcales</taxon>
        <taxon>Bogoriellaceae</taxon>
        <taxon>Georgenia</taxon>
    </lineage>
</organism>